<evidence type="ECO:0000256" key="6">
    <source>
        <dbReference type="ARBA" id="ARBA00022723"/>
    </source>
</evidence>
<dbReference type="InterPro" id="IPR001214">
    <property type="entry name" value="SET_dom"/>
</dbReference>
<accession>A0A452ULX8</accession>
<keyword evidence="3" id="KW-0489">Methyltransferase</keyword>
<proteinExistence type="predicted"/>
<evidence type="ECO:0000256" key="11">
    <source>
        <dbReference type="ARBA" id="ARBA00023015"/>
    </source>
</evidence>
<dbReference type="SMART" id="SM00542">
    <property type="entry name" value="FYRC"/>
    <property type="match status" value="1"/>
</dbReference>
<dbReference type="PANTHER" id="PTHR45888">
    <property type="entry name" value="HL01030P-RELATED"/>
    <property type="match status" value="1"/>
</dbReference>
<comment type="catalytic activity">
    <reaction evidence="15">
        <text>L-lysyl(4)-[histone H3] + S-adenosyl-L-methionine = N(6)-methyl-L-lysyl(4)-[histone H3] + S-adenosyl-L-homocysteine + H(+)</text>
        <dbReference type="Rhea" id="RHEA:60264"/>
        <dbReference type="Rhea" id="RHEA-COMP:15543"/>
        <dbReference type="Rhea" id="RHEA-COMP:15547"/>
        <dbReference type="ChEBI" id="CHEBI:15378"/>
        <dbReference type="ChEBI" id="CHEBI:29969"/>
        <dbReference type="ChEBI" id="CHEBI:57856"/>
        <dbReference type="ChEBI" id="CHEBI:59789"/>
        <dbReference type="ChEBI" id="CHEBI:61929"/>
        <dbReference type="EC" id="2.1.1.364"/>
    </reaction>
    <physiologicalReaction direction="left-to-right" evidence="15">
        <dbReference type="Rhea" id="RHEA:60265"/>
    </physiologicalReaction>
</comment>
<feature type="domain" description="Post-SET" evidence="17">
    <location>
        <begin position="326"/>
        <end position="342"/>
    </location>
</feature>
<dbReference type="SMART" id="SM00508">
    <property type="entry name" value="PostSET"/>
    <property type="match status" value="1"/>
</dbReference>
<protein>
    <recommendedName>
        <fullName evidence="14">[histone H3]-lysine(4) N-methyltransferase</fullName>
        <ecNumber evidence="14">2.1.1.364</ecNumber>
    </recommendedName>
</protein>
<evidence type="ECO:0000256" key="7">
    <source>
        <dbReference type="ARBA" id="ARBA00022737"/>
    </source>
</evidence>
<dbReference type="PROSITE" id="PS50868">
    <property type="entry name" value="POST_SET"/>
    <property type="match status" value="1"/>
</dbReference>
<feature type="domain" description="SET" evidence="16">
    <location>
        <begin position="202"/>
        <end position="318"/>
    </location>
</feature>
<dbReference type="PROSITE" id="PS50280">
    <property type="entry name" value="SET"/>
    <property type="match status" value="1"/>
</dbReference>
<dbReference type="SMART" id="SM00541">
    <property type="entry name" value="FYRN"/>
    <property type="match status" value="1"/>
</dbReference>
<evidence type="ECO:0000259" key="16">
    <source>
        <dbReference type="PROSITE" id="PS50280"/>
    </source>
</evidence>
<dbReference type="GeneTree" id="ENSGT00940000155281"/>
<keyword evidence="11" id="KW-0805">Transcription regulation</keyword>
<dbReference type="InterPro" id="IPR003888">
    <property type="entry name" value="FYrich_N"/>
</dbReference>
<evidence type="ECO:0000256" key="10">
    <source>
        <dbReference type="ARBA" id="ARBA00022853"/>
    </source>
</evidence>
<evidence type="ECO:0000256" key="8">
    <source>
        <dbReference type="ARBA" id="ARBA00022771"/>
    </source>
</evidence>
<dbReference type="Gene3D" id="2.170.270.10">
    <property type="entry name" value="SET domain"/>
    <property type="match status" value="1"/>
</dbReference>
<dbReference type="GO" id="GO:0045944">
    <property type="term" value="P:positive regulation of transcription by RNA polymerase II"/>
    <property type="evidence" value="ECO:0007669"/>
    <property type="project" value="TreeGrafter"/>
</dbReference>
<dbReference type="GO" id="GO:0032259">
    <property type="term" value="P:methylation"/>
    <property type="evidence" value="ECO:0007669"/>
    <property type="project" value="UniProtKB-KW"/>
</dbReference>
<keyword evidence="12" id="KW-0804">Transcription</keyword>
<name>A0A452ULX8_URSMA</name>
<dbReference type="EC" id="2.1.1.364" evidence="14"/>
<keyword evidence="13" id="KW-0539">Nucleus</keyword>
<dbReference type="Ensembl" id="ENSUMAT00000026069.1">
    <property type="protein sequence ID" value="ENSUMAP00000021995.1"/>
    <property type="gene ID" value="ENSUMAG00000016055.1"/>
</dbReference>
<keyword evidence="6" id="KW-0479">Metal-binding</keyword>
<keyword evidence="4" id="KW-0808">Transferase</keyword>
<dbReference type="GO" id="GO:0044666">
    <property type="term" value="C:MLL3/4 complex"/>
    <property type="evidence" value="ECO:0007669"/>
    <property type="project" value="TreeGrafter"/>
</dbReference>
<dbReference type="Pfam" id="PF00856">
    <property type="entry name" value="SET"/>
    <property type="match status" value="1"/>
</dbReference>
<keyword evidence="8" id="KW-0863">Zinc-finger</keyword>
<dbReference type="InterPro" id="IPR046341">
    <property type="entry name" value="SET_dom_sf"/>
</dbReference>
<evidence type="ECO:0000256" key="2">
    <source>
        <dbReference type="ARBA" id="ARBA00022553"/>
    </source>
</evidence>
<keyword evidence="10" id="KW-0156">Chromatin regulator</keyword>
<dbReference type="GO" id="GO:0140945">
    <property type="term" value="F:histone H3K4 monomethyltransferase activity"/>
    <property type="evidence" value="ECO:0007669"/>
    <property type="project" value="UniProtKB-EC"/>
</dbReference>
<organism evidence="18">
    <name type="scientific">Ursus maritimus</name>
    <name type="common">Polar bear</name>
    <name type="synonym">Thalarctos maritimus</name>
    <dbReference type="NCBI Taxonomy" id="29073"/>
    <lineage>
        <taxon>Eukaryota</taxon>
        <taxon>Metazoa</taxon>
        <taxon>Chordata</taxon>
        <taxon>Craniata</taxon>
        <taxon>Vertebrata</taxon>
        <taxon>Euteleostomi</taxon>
        <taxon>Mammalia</taxon>
        <taxon>Eutheria</taxon>
        <taxon>Laurasiatheria</taxon>
        <taxon>Carnivora</taxon>
        <taxon>Caniformia</taxon>
        <taxon>Ursidae</taxon>
        <taxon>Ursus</taxon>
    </lineage>
</organism>
<dbReference type="GO" id="GO:0008270">
    <property type="term" value="F:zinc ion binding"/>
    <property type="evidence" value="ECO:0007669"/>
    <property type="project" value="UniProtKB-KW"/>
</dbReference>
<evidence type="ECO:0000256" key="1">
    <source>
        <dbReference type="ARBA" id="ARBA00004123"/>
    </source>
</evidence>
<dbReference type="Pfam" id="PF05964">
    <property type="entry name" value="FYRN"/>
    <property type="match status" value="1"/>
</dbReference>
<dbReference type="PROSITE" id="PS51543">
    <property type="entry name" value="FYRC"/>
    <property type="match status" value="1"/>
</dbReference>
<evidence type="ECO:0000256" key="9">
    <source>
        <dbReference type="ARBA" id="ARBA00022833"/>
    </source>
</evidence>
<sequence length="342" mass="38958">MQAFHSPKALFPVGYEASRLYWSTRYANRRCRYLCSIEEKDGRPVFVIRIVEQGHEDLVLSDSSPKGVWDKILEPVACVRKQSEMLQLFPAYLKGEDLFGLTVSAVARIAESLPGVEACENYTFRYGRNPLMELPLAVNPTGCARSEPKMSAHVKRPHTLNSTSTSKSFQSTVTGELNAPYSKQFVHSKSSQYRKMKTEWKSNVYLARSRIQGLGLYAARDIEKHTMVIEYIGTIIRNEVANRKEKLYESQVRASSSLSLCRQKAGNGAKLHCPVRYINHSCAPNCVAEVVTFERGHKIIISSNRRIQKGEELCYDYKFDFEDDQHKIPCHCGAVNCRKWMN</sequence>
<dbReference type="FunFam" id="2.170.270.10:FF:000119">
    <property type="entry name" value="Histone-lysine N-methyltransferase"/>
    <property type="match status" value="1"/>
</dbReference>
<evidence type="ECO:0000256" key="12">
    <source>
        <dbReference type="ARBA" id="ARBA00023163"/>
    </source>
</evidence>
<evidence type="ECO:0000256" key="14">
    <source>
        <dbReference type="ARBA" id="ARBA00023620"/>
    </source>
</evidence>
<evidence type="ECO:0000256" key="4">
    <source>
        <dbReference type="ARBA" id="ARBA00022679"/>
    </source>
</evidence>
<keyword evidence="7" id="KW-0677">Repeat</keyword>
<evidence type="ECO:0000256" key="5">
    <source>
        <dbReference type="ARBA" id="ARBA00022691"/>
    </source>
</evidence>
<evidence type="ECO:0000256" key="3">
    <source>
        <dbReference type="ARBA" id="ARBA00022603"/>
    </source>
</evidence>
<keyword evidence="5" id="KW-0949">S-adenosyl-L-methionine</keyword>
<evidence type="ECO:0000256" key="15">
    <source>
        <dbReference type="ARBA" id="ARBA00049353"/>
    </source>
</evidence>
<dbReference type="GO" id="GO:0003713">
    <property type="term" value="F:transcription coactivator activity"/>
    <property type="evidence" value="ECO:0007669"/>
    <property type="project" value="TreeGrafter"/>
</dbReference>
<comment type="subcellular location">
    <subcellularLocation>
        <location evidence="1">Nucleus</location>
    </subcellularLocation>
</comment>
<dbReference type="PROSITE" id="PS51542">
    <property type="entry name" value="FYRN"/>
    <property type="match status" value="1"/>
</dbReference>
<evidence type="ECO:0000256" key="13">
    <source>
        <dbReference type="ARBA" id="ARBA00023242"/>
    </source>
</evidence>
<keyword evidence="2" id="KW-0597">Phosphoprotein</keyword>
<reference evidence="18" key="1">
    <citation type="submission" date="2019-03" db="UniProtKB">
        <authorList>
            <consortium name="Ensembl"/>
        </authorList>
    </citation>
    <scope>IDENTIFICATION</scope>
</reference>
<dbReference type="Pfam" id="PF05965">
    <property type="entry name" value="FYRC"/>
    <property type="match status" value="1"/>
</dbReference>
<dbReference type="FunFam" id="3.30.160.360:FF:000001">
    <property type="entry name" value="Histone-lysine N-methyltransferase"/>
    <property type="match status" value="1"/>
</dbReference>
<dbReference type="Gene3D" id="3.30.160.360">
    <property type="match status" value="1"/>
</dbReference>
<dbReference type="InterPro" id="IPR003889">
    <property type="entry name" value="FYrich_C"/>
</dbReference>
<dbReference type="SMART" id="SM00317">
    <property type="entry name" value="SET"/>
    <property type="match status" value="1"/>
</dbReference>
<keyword evidence="9" id="KW-0862">Zinc</keyword>
<evidence type="ECO:0000313" key="18">
    <source>
        <dbReference type="Ensembl" id="ENSUMAP00000021995"/>
    </source>
</evidence>
<dbReference type="SUPFAM" id="SSF82199">
    <property type="entry name" value="SET domain"/>
    <property type="match status" value="1"/>
</dbReference>
<dbReference type="InterPro" id="IPR003616">
    <property type="entry name" value="Post-SET_dom"/>
</dbReference>
<evidence type="ECO:0000259" key="17">
    <source>
        <dbReference type="PROSITE" id="PS50868"/>
    </source>
</evidence>
<dbReference type="AlphaFoldDB" id="A0A452ULX8"/>
<dbReference type="PANTHER" id="PTHR45888:SF1">
    <property type="entry name" value="HISTONE-LYSINE N-METHYLTRANSFERASE 2C"/>
    <property type="match status" value="1"/>
</dbReference>